<comment type="caution">
    <text evidence="6">The sequence shown here is derived from an EMBL/GenBank/DDBJ whole genome shotgun (WGS) entry which is preliminary data.</text>
</comment>
<dbReference type="InterPro" id="IPR009057">
    <property type="entry name" value="Homeodomain-like_sf"/>
</dbReference>
<reference evidence="7" key="1">
    <citation type="journal article" date="2019" name="Int. J. Syst. Evol. Microbiol.">
        <title>The Global Catalogue of Microorganisms (GCM) 10K type strain sequencing project: providing services to taxonomists for standard genome sequencing and annotation.</title>
        <authorList>
            <consortium name="The Broad Institute Genomics Platform"/>
            <consortium name="The Broad Institute Genome Sequencing Center for Infectious Disease"/>
            <person name="Wu L."/>
            <person name="Ma J."/>
        </authorList>
    </citation>
    <scope>NUCLEOTIDE SEQUENCE [LARGE SCALE GENOMIC DNA]</scope>
    <source>
        <strain evidence="7">2902at01</strain>
    </source>
</reference>
<keyword evidence="7" id="KW-1185">Reference proteome</keyword>
<dbReference type="InterPro" id="IPR025996">
    <property type="entry name" value="MT1864/Rv1816-like_C"/>
</dbReference>
<dbReference type="PANTHER" id="PTHR30055">
    <property type="entry name" value="HTH-TYPE TRANSCRIPTIONAL REGULATOR RUTR"/>
    <property type="match status" value="1"/>
</dbReference>
<dbReference type="PROSITE" id="PS50977">
    <property type="entry name" value="HTH_TETR_2"/>
    <property type="match status" value="1"/>
</dbReference>
<evidence type="ECO:0000256" key="1">
    <source>
        <dbReference type="ARBA" id="ARBA00023015"/>
    </source>
</evidence>
<protein>
    <submittedName>
        <fullName evidence="6">TetR/AcrR family transcriptional regulator</fullName>
    </submittedName>
</protein>
<dbReference type="Gene3D" id="1.10.10.60">
    <property type="entry name" value="Homeodomain-like"/>
    <property type="match status" value="1"/>
</dbReference>
<feature type="domain" description="HTH tetR-type" evidence="5">
    <location>
        <begin position="5"/>
        <end position="65"/>
    </location>
</feature>
<evidence type="ECO:0000256" key="2">
    <source>
        <dbReference type="ARBA" id="ARBA00023125"/>
    </source>
</evidence>
<dbReference type="InterPro" id="IPR036271">
    <property type="entry name" value="Tet_transcr_reg_TetR-rel_C_sf"/>
</dbReference>
<name>A0ABV8KLR6_9ACTN</name>
<dbReference type="Pfam" id="PF13305">
    <property type="entry name" value="TetR_C_33"/>
    <property type="match status" value="1"/>
</dbReference>
<accession>A0ABV8KLR6</accession>
<dbReference type="Proteomes" id="UP001595868">
    <property type="component" value="Unassembled WGS sequence"/>
</dbReference>
<evidence type="ECO:0000256" key="3">
    <source>
        <dbReference type="ARBA" id="ARBA00023163"/>
    </source>
</evidence>
<sequence length="188" mass="19870">MPRAGLTPTIVVAEAARVADRVGLDRLTLAAVAQQLGVALPSLYKHVRGLDALQQQLAVRALGELTTALTDATVGRSGRAALHAMAAALREYARRHPGSYAATLRAPDPSDPAHVAAGERTVRMIYAVLAGYGLTDDQLVDATRMLRSALHGFVALEAAGGFGLPRDTDRSYELMVDALDGAFRSWPG</sequence>
<dbReference type="PANTHER" id="PTHR30055:SF239">
    <property type="entry name" value="TRANSCRIPTIONAL REGULATORY PROTEIN"/>
    <property type="match status" value="1"/>
</dbReference>
<keyword evidence="2 4" id="KW-0238">DNA-binding</keyword>
<evidence type="ECO:0000259" key="5">
    <source>
        <dbReference type="PROSITE" id="PS50977"/>
    </source>
</evidence>
<proteinExistence type="predicted"/>
<dbReference type="EMBL" id="JBHSBN010000006">
    <property type="protein sequence ID" value="MFC4106481.1"/>
    <property type="molecule type" value="Genomic_DNA"/>
</dbReference>
<keyword evidence="3" id="KW-0804">Transcription</keyword>
<dbReference type="RefSeq" id="WP_377544439.1">
    <property type="nucleotide sequence ID" value="NZ_JBHSBN010000006.1"/>
</dbReference>
<feature type="DNA-binding region" description="H-T-H motif" evidence="4">
    <location>
        <begin position="28"/>
        <end position="47"/>
    </location>
</feature>
<dbReference type="SUPFAM" id="SSF48498">
    <property type="entry name" value="Tetracyclin repressor-like, C-terminal domain"/>
    <property type="match status" value="1"/>
</dbReference>
<dbReference type="Gene3D" id="1.10.357.10">
    <property type="entry name" value="Tetracycline Repressor, domain 2"/>
    <property type="match status" value="1"/>
</dbReference>
<evidence type="ECO:0000313" key="6">
    <source>
        <dbReference type="EMBL" id="MFC4106481.1"/>
    </source>
</evidence>
<dbReference type="InterPro" id="IPR050109">
    <property type="entry name" value="HTH-type_TetR-like_transc_reg"/>
</dbReference>
<keyword evidence="1" id="KW-0805">Transcription regulation</keyword>
<evidence type="ECO:0000313" key="7">
    <source>
        <dbReference type="Proteomes" id="UP001595868"/>
    </source>
</evidence>
<gene>
    <name evidence="6" type="ORF">ACFOX0_11100</name>
</gene>
<dbReference type="InterPro" id="IPR001647">
    <property type="entry name" value="HTH_TetR"/>
</dbReference>
<evidence type="ECO:0000256" key="4">
    <source>
        <dbReference type="PROSITE-ProRule" id="PRU00335"/>
    </source>
</evidence>
<dbReference type="SUPFAM" id="SSF46689">
    <property type="entry name" value="Homeodomain-like"/>
    <property type="match status" value="1"/>
</dbReference>
<organism evidence="6 7">
    <name type="scientific">Micromonospora zhanjiangensis</name>
    <dbReference type="NCBI Taxonomy" id="1522057"/>
    <lineage>
        <taxon>Bacteria</taxon>
        <taxon>Bacillati</taxon>
        <taxon>Actinomycetota</taxon>
        <taxon>Actinomycetes</taxon>
        <taxon>Micromonosporales</taxon>
        <taxon>Micromonosporaceae</taxon>
        <taxon>Micromonospora</taxon>
    </lineage>
</organism>